<comment type="caution">
    <text evidence="1">The sequence shown here is derived from an EMBL/GenBank/DDBJ whole genome shotgun (WGS) entry which is preliminary data.</text>
</comment>
<dbReference type="AlphaFoldDB" id="A0AAW9J650"/>
<sequence>MIKFSSFYNIGHEEAFNVIQSGILGESEQLEQLGINMAEANLEAFALSQGISKSYSEMSEAEKATLRYNYIM</sequence>
<gene>
    <name evidence="1" type="ORF">GNF81_16300</name>
</gene>
<reference evidence="1" key="1">
    <citation type="submission" date="2019-11" db="EMBL/GenBank/DDBJ databases">
        <title>Characterization of Clostridium perfringens isolates from swine manure treated agricultural soils.</title>
        <authorList>
            <person name="Wushke S.T."/>
        </authorList>
    </citation>
    <scope>NUCLEOTIDE SEQUENCE</scope>
    <source>
        <strain evidence="1">X15</strain>
    </source>
</reference>
<evidence type="ECO:0000313" key="1">
    <source>
        <dbReference type="EMBL" id="MDZ5034268.1"/>
    </source>
</evidence>
<protein>
    <submittedName>
        <fullName evidence="1">Uncharacterized protein</fullName>
    </submittedName>
</protein>
<name>A0AAW9J650_CLOPF</name>
<dbReference type="EMBL" id="WNVG01000384">
    <property type="protein sequence ID" value="MDZ5034268.1"/>
    <property type="molecule type" value="Genomic_DNA"/>
</dbReference>
<proteinExistence type="predicted"/>
<accession>A0AAW9J650</accession>
<evidence type="ECO:0000313" key="2">
    <source>
        <dbReference type="Proteomes" id="UP001289066"/>
    </source>
</evidence>
<feature type="non-terminal residue" evidence="1">
    <location>
        <position position="72"/>
    </location>
</feature>
<dbReference type="Proteomes" id="UP001289066">
    <property type="component" value="Unassembled WGS sequence"/>
</dbReference>
<organism evidence="1 2">
    <name type="scientific">Clostridium perfringens</name>
    <dbReference type="NCBI Taxonomy" id="1502"/>
    <lineage>
        <taxon>Bacteria</taxon>
        <taxon>Bacillati</taxon>
        <taxon>Bacillota</taxon>
        <taxon>Clostridia</taxon>
        <taxon>Eubacteriales</taxon>
        <taxon>Clostridiaceae</taxon>
        <taxon>Clostridium</taxon>
    </lineage>
</organism>